<dbReference type="Gene3D" id="3.30.420.10">
    <property type="entry name" value="Ribonuclease H-like superfamily/Ribonuclease H"/>
    <property type="match status" value="1"/>
</dbReference>
<dbReference type="PANTHER" id="PTHR47326:SF1">
    <property type="entry name" value="HTH PSQ-TYPE DOMAIN-CONTAINING PROTEIN"/>
    <property type="match status" value="1"/>
</dbReference>
<evidence type="ECO:0000313" key="2">
    <source>
        <dbReference type="Proteomes" id="UP000887159"/>
    </source>
</evidence>
<sequence length="300" mass="34270">MTTSGTPSPNYHTNRRTFKLSTDFTRIASLHGVSSAVLDSNSSHAGHESAILTTRLLRSQKDSFRIIEKYNSVELSEKRGCPSAEYPPSCLSERHFVDYIPPTEKKTNPTWQCIICSSKRDSKGKKRDEAHFWLNGYVNKQNCRIWSKANPQVYVETPLHPEKLTVGCALWAGGITSSKTMKATTLQSMELWLQQDGATCHTARATIDLLKDTLGDRLISRFGPVNWPPRSCDLTPLDYFLWGYVKSLVYADKPQKLDHLEDNIYRVIADIRLQMLEKVIENWIGLHPSQPWQFYARNHI</sequence>
<accession>A0A8X6SEM9</accession>
<proteinExistence type="predicted"/>
<evidence type="ECO:0000313" key="1">
    <source>
        <dbReference type="EMBL" id="GFY10801.1"/>
    </source>
</evidence>
<dbReference type="EMBL" id="BMAU01021301">
    <property type="protein sequence ID" value="GFY10801.1"/>
    <property type="molecule type" value="Genomic_DNA"/>
</dbReference>
<dbReference type="Proteomes" id="UP000887159">
    <property type="component" value="Unassembled WGS sequence"/>
</dbReference>
<protein>
    <submittedName>
        <fullName evidence="1">Putative transposable element</fullName>
    </submittedName>
</protein>
<comment type="caution">
    <text evidence="1">The sequence shown here is derived from an EMBL/GenBank/DDBJ whole genome shotgun (WGS) entry which is preliminary data.</text>
</comment>
<dbReference type="PANTHER" id="PTHR47326">
    <property type="entry name" value="TRANSPOSABLE ELEMENT TC3 TRANSPOSASE-LIKE PROTEIN"/>
    <property type="match status" value="1"/>
</dbReference>
<reference evidence="1" key="1">
    <citation type="submission" date="2020-08" db="EMBL/GenBank/DDBJ databases">
        <title>Multicomponent nature underlies the extraordinary mechanical properties of spider dragline silk.</title>
        <authorList>
            <person name="Kono N."/>
            <person name="Nakamura H."/>
            <person name="Mori M."/>
            <person name="Yoshida Y."/>
            <person name="Ohtoshi R."/>
            <person name="Malay A.D."/>
            <person name="Moran D.A.P."/>
            <person name="Tomita M."/>
            <person name="Numata K."/>
            <person name="Arakawa K."/>
        </authorList>
    </citation>
    <scope>NUCLEOTIDE SEQUENCE</scope>
</reference>
<dbReference type="GO" id="GO:0003676">
    <property type="term" value="F:nucleic acid binding"/>
    <property type="evidence" value="ECO:0007669"/>
    <property type="project" value="InterPro"/>
</dbReference>
<gene>
    <name evidence="1" type="ORF">TNCV_1123241</name>
</gene>
<keyword evidence="2" id="KW-1185">Reference proteome</keyword>
<name>A0A8X6SEM9_TRICX</name>
<organism evidence="1 2">
    <name type="scientific">Trichonephila clavipes</name>
    <name type="common">Golden silk orbweaver</name>
    <name type="synonym">Nephila clavipes</name>
    <dbReference type="NCBI Taxonomy" id="2585209"/>
    <lineage>
        <taxon>Eukaryota</taxon>
        <taxon>Metazoa</taxon>
        <taxon>Ecdysozoa</taxon>
        <taxon>Arthropoda</taxon>
        <taxon>Chelicerata</taxon>
        <taxon>Arachnida</taxon>
        <taxon>Araneae</taxon>
        <taxon>Araneomorphae</taxon>
        <taxon>Entelegynae</taxon>
        <taxon>Araneoidea</taxon>
        <taxon>Nephilidae</taxon>
        <taxon>Trichonephila</taxon>
    </lineage>
</organism>
<dbReference type="AlphaFoldDB" id="A0A8X6SEM9"/>
<dbReference type="InterPro" id="IPR036397">
    <property type="entry name" value="RNaseH_sf"/>
</dbReference>